<gene>
    <name evidence="2" type="ORF">chiPu_0016808</name>
</gene>
<evidence type="ECO:0000313" key="3">
    <source>
        <dbReference type="Proteomes" id="UP000287033"/>
    </source>
</evidence>
<comment type="caution">
    <text evidence="2">The sequence shown here is derived from an EMBL/GenBank/DDBJ whole genome shotgun (WGS) entry which is preliminary data.</text>
</comment>
<keyword evidence="3" id="KW-1185">Reference proteome</keyword>
<dbReference type="AlphaFoldDB" id="A0A401T6S2"/>
<proteinExistence type="predicted"/>
<dbReference type="EMBL" id="BEZZ01001155">
    <property type="protein sequence ID" value="GCC38294.1"/>
    <property type="molecule type" value="Genomic_DNA"/>
</dbReference>
<accession>A0A401T6S2</accession>
<feature type="compositionally biased region" description="Basic and acidic residues" evidence="1">
    <location>
        <begin position="28"/>
        <end position="37"/>
    </location>
</feature>
<sequence length="86" mass="9011">MAPPTLTRGSCKRKRRDSRGESGGQFHQEPEADRELRPSGGAAPGSGRYPPPGDEAAAAASRKAAGPREASGSVSVAWPSGLRRWI</sequence>
<name>A0A401T6S2_CHIPU</name>
<evidence type="ECO:0000256" key="1">
    <source>
        <dbReference type="SAM" id="MobiDB-lite"/>
    </source>
</evidence>
<feature type="region of interest" description="Disordered" evidence="1">
    <location>
        <begin position="1"/>
        <end position="86"/>
    </location>
</feature>
<organism evidence="2 3">
    <name type="scientific">Chiloscyllium punctatum</name>
    <name type="common">Brownbanded bambooshark</name>
    <name type="synonym">Hemiscyllium punctatum</name>
    <dbReference type="NCBI Taxonomy" id="137246"/>
    <lineage>
        <taxon>Eukaryota</taxon>
        <taxon>Metazoa</taxon>
        <taxon>Chordata</taxon>
        <taxon>Craniata</taxon>
        <taxon>Vertebrata</taxon>
        <taxon>Chondrichthyes</taxon>
        <taxon>Elasmobranchii</taxon>
        <taxon>Galeomorphii</taxon>
        <taxon>Galeoidea</taxon>
        <taxon>Orectolobiformes</taxon>
        <taxon>Hemiscylliidae</taxon>
        <taxon>Chiloscyllium</taxon>
    </lineage>
</organism>
<protein>
    <submittedName>
        <fullName evidence="2">Uncharacterized protein</fullName>
    </submittedName>
</protein>
<dbReference type="Proteomes" id="UP000287033">
    <property type="component" value="Unassembled WGS sequence"/>
</dbReference>
<reference evidence="2 3" key="1">
    <citation type="journal article" date="2018" name="Nat. Ecol. Evol.">
        <title>Shark genomes provide insights into elasmobranch evolution and the origin of vertebrates.</title>
        <authorList>
            <person name="Hara Y"/>
            <person name="Yamaguchi K"/>
            <person name="Onimaru K"/>
            <person name="Kadota M"/>
            <person name="Koyanagi M"/>
            <person name="Keeley SD"/>
            <person name="Tatsumi K"/>
            <person name="Tanaka K"/>
            <person name="Motone F"/>
            <person name="Kageyama Y"/>
            <person name="Nozu R"/>
            <person name="Adachi N"/>
            <person name="Nishimura O"/>
            <person name="Nakagawa R"/>
            <person name="Tanegashima C"/>
            <person name="Kiyatake I"/>
            <person name="Matsumoto R"/>
            <person name="Murakumo K"/>
            <person name="Nishida K"/>
            <person name="Terakita A"/>
            <person name="Kuratani S"/>
            <person name="Sato K"/>
            <person name="Hyodo S Kuraku.S."/>
        </authorList>
    </citation>
    <scope>NUCLEOTIDE SEQUENCE [LARGE SCALE GENOMIC DNA]</scope>
</reference>
<evidence type="ECO:0000313" key="2">
    <source>
        <dbReference type="EMBL" id="GCC38294.1"/>
    </source>
</evidence>